<feature type="transmembrane region" description="Helical" evidence="7">
    <location>
        <begin position="6"/>
        <end position="26"/>
    </location>
</feature>
<evidence type="ECO:0000313" key="9">
    <source>
        <dbReference type="Proteomes" id="UP001487740"/>
    </source>
</evidence>
<evidence type="ECO:0000256" key="4">
    <source>
        <dbReference type="ARBA" id="ARBA00022729"/>
    </source>
</evidence>
<organism evidence="8 9">
    <name type="scientific">Scylla paramamosain</name>
    <name type="common">Mud crab</name>
    <dbReference type="NCBI Taxonomy" id="85552"/>
    <lineage>
        <taxon>Eukaryota</taxon>
        <taxon>Metazoa</taxon>
        <taxon>Ecdysozoa</taxon>
        <taxon>Arthropoda</taxon>
        <taxon>Crustacea</taxon>
        <taxon>Multicrustacea</taxon>
        <taxon>Malacostraca</taxon>
        <taxon>Eumalacostraca</taxon>
        <taxon>Eucarida</taxon>
        <taxon>Decapoda</taxon>
        <taxon>Pleocyemata</taxon>
        <taxon>Brachyura</taxon>
        <taxon>Eubrachyura</taxon>
        <taxon>Portunoidea</taxon>
        <taxon>Portunidae</taxon>
        <taxon>Portuninae</taxon>
        <taxon>Scylla</taxon>
    </lineage>
</organism>
<dbReference type="Gene3D" id="3.40.50.1820">
    <property type="entry name" value="alpha/beta hydrolase"/>
    <property type="match status" value="2"/>
</dbReference>
<dbReference type="PANTHER" id="PTHR11802:SF472">
    <property type="entry name" value="SERINE CARBOXYPEPTIDASE CPVL-RELATED"/>
    <property type="match status" value="1"/>
</dbReference>
<sequence>MERGPAGVAWVAVMVPAVAVVLSCLVDDPLGLLSMTSGPPSPPTPPPPELEDVGEPLFLTPLLEAGKIEEARRLSRVPLREEYALSYAGLFTVDKTFDSNHFVWFFPAREGCKDAPVMVWLDGGPGFSSMFGLFGMHGPFSVTVDRELVPHEHTSTKHFNIAFIDNPVFSERVVRMCCKVLYTTSLSISRAFPHTLPRLQEMRYFDEHVQKPYVRRALHVGNKTYYPFDGYLGKFYEGDVMRSVEPWLEEMLNNSIKVMLFNGQLDLAVPYASSEMLARSLHWNHAQEYLEAPRRAWWVEGQLAGNVQEARGLVRLLVRCSGHEVGHRQPLEALDMLKRFMTRDTFL</sequence>
<keyword evidence="7" id="KW-0812">Transmembrane</keyword>
<evidence type="ECO:0000256" key="2">
    <source>
        <dbReference type="ARBA" id="ARBA00022645"/>
    </source>
</evidence>
<keyword evidence="7" id="KW-1133">Transmembrane helix</keyword>
<name>A0AAW0TSQ3_SCYPA</name>
<dbReference type="Pfam" id="PF00450">
    <property type="entry name" value="Peptidase_S10"/>
    <property type="match status" value="2"/>
</dbReference>
<evidence type="ECO:0000256" key="1">
    <source>
        <dbReference type="ARBA" id="ARBA00009431"/>
    </source>
</evidence>
<proteinExistence type="inferred from homology"/>
<evidence type="ECO:0000256" key="7">
    <source>
        <dbReference type="SAM" id="Phobius"/>
    </source>
</evidence>
<keyword evidence="7" id="KW-0472">Membrane</keyword>
<evidence type="ECO:0008006" key="10">
    <source>
        <dbReference type="Google" id="ProtNLM"/>
    </source>
</evidence>
<accession>A0AAW0TSQ3</accession>
<evidence type="ECO:0000256" key="6">
    <source>
        <dbReference type="ARBA" id="ARBA00023180"/>
    </source>
</evidence>
<evidence type="ECO:0000256" key="5">
    <source>
        <dbReference type="ARBA" id="ARBA00022801"/>
    </source>
</evidence>
<keyword evidence="4" id="KW-0732">Signal</keyword>
<keyword evidence="2" id="KW-0121">Carboxypeptidase</keyword>
<dbReference type="AlphaFoldDB" id="A0AAW0TSQ3"/>
<dbReference type="InterPro" id="IPR001563">
    <property type="entry name" value="Peptidase_S10"/>
</dbReference>
<dbReference type="PROSITE" id="PS51257">
    <property type="entry name" value="PROKAR_LIPOPROTEIN"/>
    <property type="match status" value="1"/>
</dbReference>
<comment type="similarity">
    <text evidence="1">Belongs to the peptidase S10 family.</text>
</comment>
<dbReference type="InterPro" id="IPR029058">
    <property type="entry name" value="AB_hydrolase_fold"/>
</dbReference>
<protein>
    <recommendedName>
        <fullName evidence="10">Serine carboxypeptidase</fullName>
    </recommendedName>
</protein>
<evidence type="ECO:0000256" key="3">
    <source>
        <dbReference type="ARBA" id="ARBA00022670"/>
    </source>
</evidence>
<dbReference type="GO" id="GO:0004185">
    <property type="term" value="F:serine-type carboxypeptidase activity"/>
    <property type="evidence" value="ECO:0007669"/>
    <property type="project" value="InterPro"/>
</dbReference>
<keyword evidence="6" id="KW-0325">Glycoprotein</keyword>
<dbReference type="SUPFAM" id="SSF53474">
    <property type="entry name" value="alpha/beta-Hydrolases"/>
    <property type="match status" value="2"/>
</dbReference>
<reference evidence="8 9" key="1">
    <citation type="submission" date="2023-03" db="EMBL/GenBank/DDBJ databases">
        <title>High-quality genome of Scylla paramamosain provides insights in environmental adaptation.</title>
        <authorList>
            <person name="Zhang L."/>
        </authorList>
    </citation>
    <scope>NUCLEOTIDE SEQUENCE [LARGE SCALE GENOMIC DNA]</scope>
    <source>
        <strain evidence="8">LZ_2023a</strain>
        <tissue evidence="8">Muscle</tissue>
    </source>
</reference>
<dbReference type="PANTHER" id="PTHR11802">
    <property type="entry name" value="SERINE PROTEASE FAMILY S10 SERINE CARBOXYPEPTIDASE"/>
    <property type="match status" value="1"/>
</dbReference>
<comment type="caution">
    <text evidence="8">The sequence shown here is derived from an EMBL/GenBank/DDBJ whole genome shotgun (WGS) entry which is preliminary data.</text>
</comment>
<keyword evidence="3" id="KW-0645">Protease</keyword>
<dbReference type="EMBL" id="JARAKH010000025">
    <property type="protein sequence ID" value="KAK8390541.1"/>
    <property type="molecule type" value="Genomic_DNA"/>
</dbReference>
<keyword evidence="5" id="KW-0378">Hydrolase</keyword>
<dbReference type="GO" id="GO:0006508">
    <property type="term" value="P:proteolysis"/>
    <property type="evidence" value="ECO:0007669"/>
    <property type="project" value="UniProtKB-KW"/>
</dbReference>
<gene>
    <name evidence="8" type="ORF">O3P69_010313</name>
</gene>
<keyword evidence="9" id="KW-1185">Reference proteome</keyword>
<evidence type="ECO:0000313" key="8">
    <source>
        <dbReference type="EMBL" id="KAK8390541.1"/>
    </source>
</evidence>
<dbReference type="Proteomes" id="UP001487740">
    <property type="component" value="Unassembled WGS sequence"/>
</dbReference>